<proteinExistence type="predicted"/>
<comment type="caution">
    <text evidence="1">The sequence shown here is derived from an EMBL/GenBank/DDBJ whole genome shotgun (WGS) entry which is preliminary data.</text>
</comment>
<name>A0ACC3CDJ9_PYRYE</name>
<accession>A0ACC3CDJ9</accession>
<dbReference type="EMBL" id="CM020620">
    <property type="protein sequence ID" value="KAK1868336.1"/>
    <property type="molecule type" value="Genomic_DNA"/>
</dbReference>
<evidence type="ECO:0000313" key="1">
    <source>
        <dbReference type="EMBL" id="KAK1868336.1"/>
    </source>
</evidence>
<evidence type="ECO:0000313" key="2">
    <source>
        <dbReference type="Proteomes" id="UP000798662"/>
    </source>
</evidence>
<reference evidence="1" key="1">
    <citation type="submission" date="2019-11" db="EMBL/GenBank/DDBJ databases">
        <title>Nori genome reveals adaptations in red seaweeds to the harsh intertidal environment.</title>
        <authorList>
            <person name="Wang D."/>
            <person name="Mao Y."/>
        </authorList>
    </citation>
    <scope>NUCLEOTIDE SEQUENCE</scope>
    <source>
        <tissue evidence="1">Gametophyte</tissue>
    </source>
</reference>
<keyword evidence="2" id="KW-1185">Reference proteome</keyword>
<gene>
    <name evidence="1" type="ORF">I4F81_010825</name>
</gene>
<protein>
    <submittedName>
        <fullName evidence="1">Uncharacterized protein</fullName>
    </submittedName>
</protein>
<organism evidence="1 2">
    <name type="scientific">Pyropia yezoensis</name>
    <name type="common">Susabi-nori</name>
    <name type="synonym">Porphyra yezoensis</name>
    <dbReference type="NCBI Taxonomy" id="2788"/>
    <lineage>
        <taxon>Eukaryota</taxon>
        <taxon>Rhodophyta</taxon>
        <taxon>Bangiophyceae</taxon>
        <taxon>Bangiales</taxon>
        <taxon>Bangiaceae</taxon>
        <taxon>Pyropia</taxon>
    </lineage>
</organism>
<sequence length="681" mass="71076">MDPTRSSEAGLPHTRPPLPVATLNDLPDGVLESIIWATLYDTVPSISRWTPCPCAQRLDGWLAVADDECAHCPNDPRMLIVDNMCEASLLGGTCRRLREAVQTVLSHPTVVIGVEFPPVRPLPPTLLAARPARVHLVCAGQFPEQPVFLAAGTVGDVDAQTAAAIAAATRCLEWVVELLGCCVGSGGASVVSRDGSRGGGDRGNGGTSGDGAFPPPRGLRMLCLQDDSLSWLQPELYNGTRRLAVAGASGEPGNPIDWVLRRLCHTHGGRAVLAGLTSLRMPGWYSVCAPSSVGPDFDLQTMVRRATAGGGGGSNSSGRGRAGGPTKTSLALESLSPHVRRCGEVPMPPVSQVAASLAALPALKEVYLHWSLWCMSFDTAATATLLAPGTLRVVGLPVDNAHPLPALSERDAMADWAAAWAPVRHCLREVRMVGFAYAGTAFEEEGPDGPYFWGPDEQGLLAMALAGLDAARPAQLDHLSTDWRACVHEPFGSTACAVGATVGSSLRHLSFLNAVPTELMASPRPVLAMSPRVLGGWGGGRPGGPDWPRLERLEGTATKEAISDTVLAAALGGPSCLSAVPSVGGRATGSRSVGDDGSGGSGGSRNNGGSHPRLRVLSLAGVCDLAAPSVAAMAAHLRLVALKLDELNVPSPWVKRVLSPSTLPWKPWRGGLADRSQDPWD</sequence>
<dbReference type="Proteomes" id="UP000798662">
    <property type="component" value="Chromosome 3"/>
</dbReference>